<reference evidence="6" key="1">
    <citation type="submission" date="2021-04" db="EMBL/GenBank/DDBJ databases">
        <title>A novel Synergistetes isolate from a pyrite-forming mixed culture.</title>
        <authorList>
            <person name="Bunk B."/>
            <person name="Sproer C."/>
            <person name="Spring S."/>
            <person name="Pester M."/>
        </authorList>
    </citation>
    <scope>NUCLEOTIDE SEQUENCE [LARGE SCALE GENOMIC DNA]</scope>
    <source>
        <strain evidence="6">J.5.4.2-T.3.5.2</strain>
    </source>
</reference>
<evidence type="ECO:0000259" key="4">
    <source>
        <dbReference type="Pfam" id="PF09223"/>
    </source>
</evidence>
<dbReference type="SUPFAM" id="SSF50814">
    <property type="entry name" value="Lipocalins"/>
    <property type="match status" value="2"/>
</dbReference>
<organism evidence="5 6">
    <name type="scientific">Aminithiophilus ramosus</name>
    <dbReference type="NCBI Taxonomy" id="3029084"/>
    <lineage>
        <taxon>Bacteria</taxon>
        <taxon>Thermotogati</taxon>
        <taxon>Synergistota</taxon>
        <taxon>Synergistia</taxon>
        <taxon>Synergistales</taxon>
        <taxon>Aminithiophilaceae</taxon>
        <taxon>Aminithiophilus</taxon>
    </lineage>
</organism>
<keyword evidence="2" id="KW-0862">Zinc</keyword>
<accession>A0A9Q7ABL8</accession>
<evidence type="ECO:0000256" key="1">
    <source>
        <dbReference type="ARBA" id="ARBA00022729"/>
    </source>
</evidence>
<dbReference type="Gene3D" id="2.40.128.20">
    <property type="match status" value="2"/>
</dbReference>
<dbReference type="KEGG" id="aram:KAR29_12120"/>
<dbReference type="Pfam" id="PF09223">
    <property type="entry name" value="ZinT"/>
    <property type="match status" value="2"/>
</dbReference>
<protein>
    <submittedName>
        <fullName evidence="5">ZinT/AdcA family metal-binding protein</fullName>
    </submittedName>
</protein>
<dbReference type="Proteomes" id="UP000671879">
    <property type="component" value="Chromosome"/>
</dbReference>
<feature type="chain" id="PRO_5040228593" evidence="3">
    <location>
        <begin position="22"/>
        <end position="387"/>
    </location>
</feature>
<evidence type="ECO:0000256" key="3">
    <source>
        <dbReference type="SAM" id="SignalP"/>
    </source>
</evidence>
<dbReference type="EMBL" id="CP072943">
    <property type="protein sequence ID" value="QTX32043.1"/>
    <property type="molecule type" value="Genomic_DNA"/>
</dbReference>
<evidence type="ECO:0000313" key="5">
    <source>
        <dbReference type="EMBL" id="QTX32043.1"/>
    </source>
</evidence>
<sequence>MFNKKGFSALLFLLLSLMLLGGCGGSDSPGALSAWSGGWRTMVSYLDDPLVQAACETVADAAPGYGTGGVTQFLKNMYRCDFSAMEISGGSVTFFDEEGSELETVLYRAAGTAPMAGYEGMNWSLFEAVTQPEEGCRYLAATEVHGGDGEGMEHWHFRCGDASFEALVGEAADPLWWPTAVADDTAAQVVADDILSEVDAYVAMLGEPLSAWKGTWVSVASFLDDPAMDAAYDAVAAEAQAAGKNHDAASVKAFLEAMFETPFAFVVVEGDALSFLDASGATLARVPVSYEGQVAMVGYDGYYWEHFQAREAVAGYGRLLMSAVHSDGEDAMVHWHLRFGDGTAEELAQGLDKGPLWFPTCAGEETTVESFAEDVLGEAAAYAQMLP</sequence>
<dbReference type="AlphaFoldDB" id="A0A9Q7ABL8"/>
<dbReference type="PROSITE" id="PS51257">
    <property type="entry name" value="PROKAR_LIPOPROTEIN"/>
    <property type="match status" value="1"/>
</dbReference>
<keyword evidence="1 3" id="KW-0732">Signal</keyword>
<feature type="domain" description="ZinT" evidence="4">
    <location>
        <begin position="208"/>
        <end position="369"/>
    </location>
</feature>
<evidence type="ECO:0000256" key="2">
    <source>
        <dbReference type="ARBA" id="ARBA00022833"/>
    </source>
</evidence>
<dbReference type="GO" id="GO:0008270">
    <property type="term" value="F:zinc ion binding"/>
    <property type="evidence" value="ECO:0007669"/>
    <property type="project" value="InterPro"/>
</dbReference>
<feature type="signal peptide" evidence="3">
    <location>
        <begin position="1"/>
        <end position="21"/>
    </location>
</feature>
<dbReference type="RefSeq" id="WP_274373250.1">
    <property type="nucleotide sequence ID" value="NZ_CP072943.1"/>
</dbReference>
<dbReference type="InterPro" id="IPR012674">
    <property type="entry name" value="Calycin"/>
</dbReference>
<keyword evidence="6" id="KW-1185">Reference proteome</keyword>
<evidence type="ECO:0000313" key="6">
    <source>
        <dbReference type="Proteomes" id="UP000671879"/>
    </source>
</evidence>
<dbReference type="InterPro" id="IPR015304">
    <property type="entry name" value="ZinT_dom"/>
</dbReference>
<gene>
    <name evidence="5" type="ORF">KAR29_12120</name>
</gene>
<feature type="domain" description="ZinT" evidence="4">
    <location>
        <begin position="31"/>
        <end position="194"/>
    </location>
</feature>
<name>A0A9Q7ABL8_9BACT</name>
<proteinExistence type="predicted"/>